<dbReference type="EMBL" id="CP015518">
    <property type="protein sequence ID" value="APG24388.1"/>
    <property type="molecule type" value="Genomic_DNA"/>
</dbReference>
<feature type="active site" evidence="12 13">
    <location>
        <position position="188"/>
    </location>
</feature>
<comment type="pathway">
    <text evidence="2 12">Amino-acid biosynthesis; L-histidine biosynthesis; L-histidine from 5-phospho-alpha-D-ribose 1-diphosphate: step 5/9.</text>
</comment>
<comment type="catalytic activity">
    <reaction evidence="10 12">
        <text>5-[(5-phospho-1-deoxy-D-ribulos-1-ylimino)methylamino]-1-(5-phospho-beta-D-ribosyl)imidazole-4-carboxamide + L-glutamine = D-erythro-1-(imidazol-4-yl)glycerol 3-phosphate + 5-amino-1-(5-phospho-beta-D-ribosyl)imidazole-4-carboxamide + L-glutamate + H(+)</text>
        <dbReference type="Rhea" id="RHEA:24793"/>
        <dbReference type="ChEBI" id="CHEBI:15378"/>
        <dbReference type="ChEBI" id="CHEBI:29985"/>
        <dbReference type="ChEBI" id="CHEBI:58278"/>
        <dbReference type="ChEBI" id="CHEBI:58359"/>
        <dbReference type="ChEBI" id="CHEBI:58475"/>
        <dbReference type="ChEBI" id="CHEBI:58525"/>
        <dbReference type="EC" id="4.3.2.10"/>
    </reaction>
</comment>
<evidence type="ECO:0000313" key="15">
    <source>
        <dbReference type="EMBL" id="APG24388.1"/>
    </source>
</evidence>
<dbReference type="Pfam" id="PF00117">
    <property type="entry name" value="GATase"/>
    <property type="match status" value="1"/>
</dbReference>
<dbReference type="Proteomes" id="UP000182264">
    <property type="component" value="Chromosome"/>
</dbReference>
<evidence type="ECO:0000256" key="13">
    <source>
        <dbReference type="PIRSR" id="PIRSR000495-1"/>
    </source>
</evidence>
<evidence type="ECO:0000256" key="4">
    <source>
        <dbReference type="ARBA" id="ARBA00022490"/>
    </source>
</evidence>
<dbReference type="SUPFAM" id="SSF52317">
    <property type="entry name" value="Class I glutamine amidotransferase-like"/>
    <property type="match status" value="1"/>
</dbReference>
<gene>
    <name evidence="12" type="primary">hisH</name>
    <name evidence="15" type="ORF">A7E75_04560</name>
</gene>
<evidence type="ECO:0000256" key="9">
    <source>
        <dbReference type="ARBA" id="ARBA00023239"/>
    </source>
</evidence>
<dbReference type="NCBIfam" id="TIGR01855">
    <property type="entry name" value="IMP_synth_hisH"/>
    <property type="match status" value="1"/>
</dbReference>
<organism evidence="15 16">
    <name type="scientific">Syntrophotalea acetylenica</name>
    <name type="common">Pelobacter acetylenicus</name>
    <dbReference type="NCBI Taxonomy" id="29542"/>
    <lineage>
        <taxon>Bacteria</taxon>
        <taxon>Pseudomonadati</taxon>
        <taxon>Thermodesulfobacteriota</taxon>
        <taxon>Desulfuromonadia</taxon>
        <taxon>Desulfuromonadales</taxon>
        <taxon>Syntrophotaleaceae</taxon>
        <taxon>Syntrophotalea</taxon>
    </lineage>
</organism>
<reference evidence="15 16" key="1">
    <citation type="journal article" date="2017" name="Genome Announc.">
        <title>Complete Genome Sequences of Two Acetylene-Fermenting Pelobacter acetylenicus Strains.</title>
        <authorList>
            <person name="Sutton J.M."/>
            <person name="Baesman S.M."/>
            <person name="Fierst J.L."/>
            <person name="Poret-Peterson A.T."/>
            <person name="Oremland R.S."/>
            <person name="Dunlap D.S."/>
            <person name="Akob D.M."/>
        </authorList>
    </citation>
    <scope>NUCLEOTIDE SEQUENCE [LARGE SCALE GENOMIC DNA]</scope>
    <source>
        <strain evidence="15 16">DSM 3247</strain>
    </source>
</reference>
<accession>A0A1L3GFC6</accession>
<evidence type="ECO:0000259" key="14">
    <source>
        <dbReference type="Pfam" id="PF00117"/>
    </source>
</evidence>
<evidence type="ECO:0000256" key="6">
    <source>
        <dbReference type="ARBA" id="ARBA00022801"/>
    </source>
</evidence>
<dbReference type="EC" id="3.5.1.2" evidence="12"/>
<evidence type="ECO:0000256" key="2">
    <source>
        <dbReference type="ARBA" id="ARBA00005091"/>
    </source>
</evidence>
<dbReference type="RefSeq" id="WP_072286227.1">
    <property type="nucleotide sequence ID" value="NZ_CP015518.1"/>
</dbReference>
<evidence type="ECO:0000256" key="3">
    <source>
        <dbReference type="ARBA" id="ARBA00011152"/>
    </source>
</evidence>
<evidence type="ECO:0000256" key="11">
    <source>
        <dbReference type="ARBA" id="ARBA00049534"/>
    </source>
</evidence>
<evidence type="ECO:0000256" key="1">
    <source>
        <dbReference type="ARBA" id="ARBA00004496"/>
    </source>
</evidence>
<dbReference type="GO" id="GO:0016829">
    <property type="term" value="F:lyase activity"/>
    <property type="evidence" value="ECO:0007669"/>
    <property type="project" value="UniProtKB-KW"/>
</dbReference>
<feature type="domain" description="Glutamine amidotransferase" evidence="14">
    <location>
        <begin position="3"/>
        <end position="203"/>
    </location>
</feature>
<dbReference type="FunFam" id="3.40.50.880:FF:000009">
    <property type="entry name" value="Imidazole glycerol phosphate synthase subunit HisH"/>
    <property type="match status" value="1"/>
</dbReference>
<comment type="function">
    <text evidence="12">IGPS catalyzes the conversion of PRFAR and glutamine to IGP, AICAR and glutamate. The HisH subunit catalyzes the hydrolysis of glutamine to glutamate and ammonia as part of the synthesis of IGP and AICAR. The resulting ammonia molecule is channeled to the active site of HisF.</text>
</comment>
<dbReference type="InterPro" id="IPR017926">
    <property type="entry name" value="GATASE"/>
</dbReference>
<evidence type="ECO:0000313" key="16">
    <source>
        <dbReference type="Proteomes" id="UP000182264"/>
    </source>
</evidence>
<dbReference type="Gene3D" id="3.40.50.880">
    <property type="match status" value="1"/>
</dbReference>
<keyword evidence="16" id="KW-1185">Reference proteome</keyword>
<dbReference type="UniPathway" id="UPA00031">
    <property type="reaction ID" value="UER00010"/>
</dbReference>
<comment type="subcellular location">
    <subcellularLocation>
        <location evidence="1 12">Cytoplasm</location>
    </subcellularLocation>
</comment>
<dbReference type="CDD" id="cd01748">
    <property type="entry name" value="GATase1_IGP_Synthase"/>
    <property type="match status" value="1"/>
</dbReference>
<dbReference type="InterPro" id="IPR029062">
    <property type="entry name" value="Class_I_gatase-like"/>
</dbReference>
<keyword evidence="8 12" id="KW-0368">Histidine biosynthesis</keyword>
<dbReference type="PROSITE" id="PS51273">
    <property type="entry name" value="GATASE_TYPE_1"/>
    <property type="match status" value="1"/>
</dbReference>
<dbReference type="InterPro" id="IPR010139">
    <property type="entry name" value="Imidazole-glycPsynth_HisH"/>
</dbReference>
<keyword evidence="15" id="KW-0808">Transferase</keyword>
<comment type="catalytic activity">
    <reaction evidence="11 12">
        <text>L-glutamine + H2O = L-glutamate + NH4(+)</text>
        <dbReference type="Rhea" id="RHEA:15889"/>
        <dbReference type="ChEBI" id="CHEBI:15377"/>
        <dbReference type="ChEBI" id="CHEBI:28938"/>
        <dbReference type="ChEBI" id="CHEBI:29985"/>
        <dbReference type="ChEBI" id="CHEBI:58359"/>
        <dbReference type="EC" id="3.5.1.2"/>
    </reaction>
</comment>
<evidence type="ECO:0000256" key="10">
    <source>
        <dbReference type="ARBA" id="ARBA00047838"/>
    </source>
</evidence>
<dbReference type="PIRSF" id="PIRSF000495">
    <property type="entry name" value="Amidotransf_hisH"/>
    <property type="match status" value="1"/>
</dbReference>
<dbReference type="PANTHER" id="PTHR42701:SF1">
    <property type="entry name" value="IMIDAZOLE GLYCEROL PHOSPHATE SYNTHASE SUBUNIT HISH"/>
    <property type="match status" value="1"/>
</dbReference>
<dbReference type="HAMAP" id="MF_00278">
    <property type="entry name" value="HisH"/>
    <property type="match status" value="1"/>
</dbReference>
<evidence type="ECO:0000256" key="7">
    <source>
        <dbReference type="ARBA" id="ARBA00022962"/>
    </source>
</evidence>
<dbReference type="GO" id="GO:0000105">
    <property type="term" value="P:L-histidine biosynthetic process"/>
    <property type="evidence" value="ECO:0007669"/>
    <property type="project" value="UniProtKB-UniRule"/>
</dbReference>
<keyword evidence="4 12" id="KW-0963">Cytoplasm</keyword>
<dbReference type="AlphaFoldDB" id="A0A1L3GFC6"/>
<keyword evidence="6 12" id="KW-0378">Hydrolase</keyword>
<evidence type="ECO:0000256" key="5">
    <source>
        <dbReference type="ARBA" id="ARBA00022605"/>
    </source>
</evidence>
<evidence type="ECO:0000256" key="12">
    <source>
        <dbReference type="HAMAP-Rule" id="MF_00278"/>
    </source>
</evidence>
<feature type="active site" evidence="12 13">
    <location>
        <position position="190"/>
    </location>
</feature>
<feature type="active site" description="Nucleophile" evidence="12 13">
    <location>
        <position position="79"/>
    </location>
</feature>
<keyword evidence="9 12" id="KW-0456">Lyase</keyword>
<keyword evidence="7 12" id="KW-0315">Glutamine amidotransferase</keyword>
<protein>
    <recommendedName>
        <fullName evidence="12">Imidazole glycerol phosphate synthase subunit HisH</fullName>
        <ecNumber evidence="12">4.3.2.10</ecNumber>
    </recommendedName>
    <alternativeName>
        <fullName evidence="12">IGP synthase glutaminase subunit</fullName>
        <ecNumber evidence="12">3.5.1.2</ecNumber>
    </alternativeName>
    <alternativeName>
        <fullName evidence="12">IGP synthase subunit HisH</fullName>
    </alternativeName>
    <alternativeName>
        <fullName evidence="12">ImGP synthase subunit HisH</fullName>
        <shortName evidence="12">IGPS subunit HisH</shortName>
    </alternativeName>
</protein>
<dbReference type="GO" id="GO:0000107">
    <property type="term" value="F:imidazoleglycerol-phosphate synthase activity"/>
    <property type="evidence" value="ECO:0007669"/>
    <property type="project" value="UniProtKB-UniRule"/>
</dbReference>
<dbReference type="PANTHER" id="PTHR42701">
    <property type="entry name" value="IMIDAZOLE GLYCEROL PHOSPHATE SYNTHASE SUBUNIT HISH"/>
    <property type="match status" value="1"/>
</dbReference>
<dbReference type="GO" id="GO:0004359">
    <property type="term" value="F:glutaminase activity"/>
    <property type="evidence" value="ECO:0007669"/>
    <property type="project" value="UniProtKB-EC"/>
</dbReference>
<comment type="subunit">
    <text evidence="3 12">Heterodimer of HisH and HisF.</text>
</comment>
<evidence type="ECO:0000256" key="8">
    <source>
        <dbReference type="ARBA" id="ARBA00023102"/>
    </source>
</evidence>
<dbReference type="GO" id="GO:0005737">
    <property type="term" value="C:cytoplasm"/>
    <property type="evidence" value="ECO:0007669"/>
    <property type="project" value="UniProtKB-SubCell"/>
</dbReference>
<sequence>MIVIVDYGMGNLRSVQKGFEKVGFEARVTDDPAVVARADRLVLPGVGAFRDCMDQLTSGGFVEPILRHVESGRPFLGICLGLQLLFTESEEFGHHKGLNIVPGRVVRFPGDMRCRSEVLKVPHMGWNQIDIRRPAPIFNGIENGESVYFVHSYYVVPEDDSVVAATTDYGRTFCTAIWRDNLMATQFHPEKSQRVGLKILKNFGEL</sequence>
<proteinExistence type="inferred from homology"/>
<name>A0A1L3GFC6_SYNAC</name>
<keyword evidence="5 12" id="KW-0028">Amino-acid biosynthesis</keyword>
<dbReference type="EC" id="4.3.2.10" evidence="12"/>